<sequence>MQAQPPACQQHAEDRHRDARDLRQMRRPAEGRGDQQRRDRHQVEQHRGRRWPAHCDPNLPEQIGQHRADQSHPQRRAPGGGRGCGGDRQRVFQGEGGDQQCRGPGKHRPGRGLERACRAHPATAADGVKRPGKAAGEDQKVPGCEPRAAEGAHRQRHADEADCHAEERAPARPVPADQRLEQARGQRACPHDQRRGDRARALHAKEKRGVEARDPDHAQHEESQRIAPQRLQPGPLGQAQPQQDAERGKDEAPGGGGPGRQLVQHDPRRFEVRAPEHGGQRAQHEGGALGAADLGGRALGQVGDGHLGSPSDGNAPVCHSVLKLDMAGFPNLFFKFGKVMDRLNWDDIRIFLALARDGTLSGAARQLGIGVATISRRIERVEQGMGLPLFLRHQQGYDLTDQGAALLPRAEAVELAAQQMRREAEAQVEIRGLVRLASIESLISPFVVPALAPLLAANPGLDVEISFSPMTVNLHRHDADLALRMVEPESGNLTVRRLAVMGFGLYGPANGARPVRQVSWPDLASLGTPLSWSRAFWAGEGGRFAVNTLEAQVTAVATGLGVGVLPHFLARRAGLRLLAETLPQGGRMERPVLLAIHADLAASRRVRAVADAIAAAITAQRRTLEQA</sequence>
<dbReference type="SUPFAM" id="SSF53850">
    <property type="entry name" value="Periplasmic binding protein-like II"/>
    <property type="match status" value="1"/>
</dbReference>
<name>A0A644UMJ1_9ZZZZ</name>
<dbReference type="PANTHER" id="PTHR30579">
    <property type="entry name" value="TRANSCRIPTIONAL REGULATOR"/>
    <property type="match status" value="1"/>
</dbReference>
<evidence type="ECO:0000259" key="6">
    <source>
        <dbReference type="PROSITE" id="PS50931"/>
    </source>
</evidence>
<dbReference type="Gene3D" id="3.40.190.290">
    <property type="match status" value="1"/>
</dbReference>
<feature type="compositionally biased region" description="Basic and acidic residues" evidence="5">
    <location>
        <begin position="11"/>
        <end position="46"/>
    </location>
</feature>
<dbReference type="PROSITE" id="PS50931">
    <property type="entry name" value="HTH_LYSR"/>
    <property type="match status" value="1"/>
</dbReference>
<dbReference type="SUPFAM" id="SSF46785">
    <property type="entry name" value="Winged helix' DNA-binding domain"/>
    <property type="match status" value="1"/>
</dbReference>
<feature type="region of interest" description="Disordered" evidence="5">
    <location>
        <begin position="1"/>
        <end position="266"/>
    </location>
</feature>
<dbReference type="Pfam" id="PF03466">
    <property type="entry name" value="LysR_substrate"/>
    <property type="match status" value="1"/>
</dbReference>
<reference evidence="7" key="1">
    <citation type="submission" date="2019-08" db="EMBL/GenBank/DDBJ databases">
        <authorList>
            <person name="Kucharzyk K."/>
            <person name="Murdoch R.W."/>
            <person name="Higgins S."/>
            <person name="Loffler F."/>
        </authorList>
    </citation>
    <scope>NUCLEOTIDE SEQUENCE</scope>
</reference>
<comment type="caution">
    <text evidence="7">The sequence shown here is derived from an EMBL/GenBank/DDBJ whole genome shotgun (WGS) entry which is preliminary data.</text>
</comment>
<dbReference type="EMBL" id="VSSQ01000134">
    <property type="protein sequence ID" value="MPL80174.1"/>
    <property type="molecule type" value="Genomic_DNA"/>
</dbReference>
<proteinExistence type="inferred from homology"/>
<keyword evidence="4" id="KW-0804">Transcription</keyword>
<evidence type="ECO:0000256" key="5">
    <source>
        <dbReference type="SAM" id="MobiDB-lite"/>
    </source>
</evidence>
<keyword evidence="2" id="KW-0805">Transcription regulation</keyword>
<dbReference type="AlphaFoldDB" id="A0A644UMJ1"/>
<evidence type="ECO:0000256" key="3">
    <source>
        <dbReference type="ARBA" id="ARBA00023125"/>
    </source>
</evidence>
<protein>
    <submittedName>
        <fullName evidence="7">HTH-type transcriptional regulator ArgP</fullName>
    </submittedName>
</protein>
<feature type="compositionally biased region" description="Low complexity" evidence="5">
    <location>
        <begin position="227"/>
        <end position="243"/>
    </location>
</feature>
<organism evidence="7">
    <name type="scientific">bioreactor metagenome</name>
    <dbReference type="NCBI Taxonomy" id="1076179"/>
    <lineage>
        <taxon>unclassified sequences</taxon>
        <taxon>metagenomes</taxon>
        <taxon>ecological metagenomes</taxon>
    </lineage>
</organism>
<accession>A0A644UMJ1</accession>
<dbReference type="Gene3D" id="1.10.10.10">
    <property type="entry name" value="Winged helix-like DNA-binding domain superfamily/Winged helix DNA-binding domain"/>
    <property type="match status" value="1"/>
</dbReference>
<dbReference type="GO" id="GO:0003700">
    <property type="term" value="F:DNA-binding transcription factor activity"/>
    <property type="evidence" value="ECO:0007669"/>
    <property type="project" value="InterPro"/>
</dbReference>
<dbReference type="InterPro" id="IPR000847">
    <property type="entry name" value="LysR_HTH_N"/>
</dbReference>
<evidence type="ECO:0000256" key="4">
    <source>
        <dbReference type="ARBA" id="ARBA00023163"/>
    </source>
</evidence>
<comment type="similarity">
    <text evidence="1">Belongs to the LysR transcriptional regulatory family.</text>
</comment>
<dbReference type="InterPro" id="IPR050176">
    <property type="entry name" value="LTTR"/>
</dbReference>
<evidence type="ECO:0000256" key="1">
    <source>
        <dbReference type="ARBA" id="ARBA00009437"/>
    </source>
</evidence>
<gene>
    <name evidence="7" type="primary">argP_3</name>
    <name evidence="7" type="ORF">SDC9_26069</name>
</gene>
<dbReference type="InterPro" id="IPR036390">
    <property type="entry name" value="WH_DNA-bd_sf"/>
</dbReference>
<evidence type="ECO:0000313" key="7">
    <source>
        <dbReference type="EMBL" id="MPL80174.1"/>
    </source>
</evidence>
<dbReference type="GO" id="GO:0003677">
    <property type="term" value="F:DNA binding"/>
    <property type="evidence" value="ECO:0007669"/>
    <property type="project" value="UniProtKB-KW"/>
</dbReference>
<evidence type="ECO:0000256" key="2">
    <source>
        <dbReference type="ARBA" id="ARBA00023015"/>
    </source>
</evidence>
<keyword evidence="3" id="KW-0238">DNA-binding</keyword>
<dbReference type="InterPro" id="IPR036388">
    <property type="entry name" value="WH-like_DNA-bd_sf"/>
</dbReference>
<feature type="compositionally biased region" description="Basic and acidic residues" evidence="5">
    <location>
        <begin position="178"/>
        <end position="224"/>
    </location>
</feature>
<dbReference type="InterPro" id="IPR005119">
    <property type="entry name" value="LysR_subst-bd"/>
</dbReference>
<dbReference type="Pfam" id="PF00126">
    <property type="entry name" value="HTH_1"/>
    <property type="match status" value="1"/>
</dbReference>
<dbReference type="PANTHER" id="PTHR30579:SF3">
    <property type="entry name" value="TRANSCRIPTIONAL REGULATORY PROTEIN"/>
    <property type="match status" value="1"/>
</dbReference>
<feature type="compositionally biased region" description="Basic and acidic residues" evidence="5">
    <location>
        <begin position="147"/>
        <end position="170"/>
    </location>
</feature>
<feature type="domain" description="HTH lysR-type" evidence="6">
    <location>
        <begin position="343"/>
        <end position="400"/>
    </location>
</feature>